<dbReference type="Gene3D" id="2.180.10.10">
    <property type="entry name" value="RHS repeat-associated core"/>
    <property type="match status" value="2"/>
</dbReference>
<dbReference type="InterPro" id="IPR003587">
    <property type="entry name" value="Hint_dom_N"/>
</dbReference>
<dbReference type="InterPro" id="IPR056823">
    <property type="entry name" value="TEN-like_YD-shell"/>
</dbReference>
<keyword evidence="3" id="KW-0732">Signal</keyword>
<sequence length="2297" mass="246719">MNGRIATPLRALRRRIALASAALMVGALLQAVTQPATAVGGDAPVVPAAFEKPIPGTTGKTKPRTQTKGPRTPVEAPKDAWPKATVVSTELPEPRGKARSTQAVHVAGTPLTLGAGGAAGTKRARGSVETRVLSRKTSERAGIDGVLFTLRGTDTPAQAGEIRSTVDYSSFAGAYGGGYASRLTLVEFPACVLTTPDRQACRAAKPVETVNDLEKQTLTASSVPLRTTAPTVLAAVAATESAKGDYKATPLSASATWNTDLNTGNFGWSYNMPVPDVPGGLTPNVGLSYSSGSIDGRTGNTNNQASWAGDGFDLWPGFIERRYKPCADDGQTADDGVNKPGDLCWAYDNAYLSLNGKAGELVPNGTDKWKLKRDDGTKIDRLRGSGRENGTHDGEYWRVTAPDGTLYYFGYHRLPGWSDGKETTDSTWTVPVYGDDAGEPCHAGTFADSWCQQGWRWNLDYVVDTHSNAVTYFYDQEGNHYGRNLEAEDGTPYVRGGTLDRIEYGLKSSSLYGTKPLARVTFTNGDRCLKDSNTTCSDIDADSAYWYDTPWDLDCDSGEDCDQGRLSPAFFTTKRLAQVTTQVLDGSTYKNVDSWKLTHRWGMADTDYQLLLDSIQRTGHTATPAITLPMTTFTYEQLENRLDKTGDGYPPFVKDRLSTVADESGGQIDVEYSAPACSFSALPTPETNTTRCFPQYIGGSASDDPELQWFNKYVVTSVTATDRTGGAPDQVTNYSYLGGAAWHYDDDDGLTKEKFKTWSQWRGYGHVRVQTGGHGGAPAMKSQQDSYFLRGMDGDRKNASGGTKDVTVSLGDGEGDPITDHESAAGFTYKTVTYSGPGGKVLGKTVNRPWHNQTAKKQRSWGTVTANFTGTAHSRTWTSLDDGAGARWRTTSSATTYDTVAGRVVQVDDHGDNSVAEDNTCTRTTYATNTSKNILGLPSRVETVSTGCGATPSRPGDVISDVRSAYDGGSYDAEPSKGDATATAVLKKYEGTTAVYLESGATHDGYGRTLTSTDLTANVTVTAAGTLTRTPRDDGRTTTTVRTPTTGFPTTVKTTTPPATPGVASSAQTSTTTHEVLRGLPLTQTDTNGKVTNFAYDALGRSSKVWLADRRTDQTPTYAFTYTITENNPVVVGTKTIGNRGVQSTSYVLYDGFLRPRQTQDPGPDGGALLTDTFYDERGLATYELATYYIVDEPSTELFLPDDTLSVETQNRTAYDGLGRPVEARQIAGNGDGGTVLGVTKTLYGGDRVTTIPPVGGTATTILTDARGQTTELRQHHTRSATAAYDTTHYRYTPRGELDRITDPAGNAWTYTYDLLGRQIKSVDPDKGTTVSEYDDRGQLIHSDDSRPDTDAPSLWYLYDGLGRQTELRENSTTGPLRAEWVYDTISGAKGYLAESTRYDAGNAYTSKVVAYDPLYRPQRTSITIPAAEGALQGTYLSTATYNVAGLVQGTGYPQAGALPATSVTYTYEDQTLRLIGTSSRESIGSTVSYSLTGKPRTYELTHGSNKTVEVKNTYERGTQRLATSRVDRQDMDGVDQHNTYRYDEVGNVLSVSDVSRSGTDTQCFTYDGLRRLTEAWTQAVPTCSTAPSGTSLGGPAPYWHSYTYDKAGNRQNEVIHDVTGNTAKDTERTYTYPGAPNDQPHTLTSVTTAGPTGESKDTYTYDEAGNTETRTLGGDTQRLTWDAEGHLAKVTEPVEGSGDKVTEYLYDTEGNRLIARTPTETTLYLGATEITLAKGSTTPKATRYFDLGGGHQAVQQDDGSVSITLADHHGTAQLAIDTATQQLTQRRTLPFGGLRGTEPTDWPGTKGFVGGTDDTKTTGLTHLGAREYDPSTGRFISVDPLLELDKPQTLNGYTYGAQNPLTFTDPTGLGLACGPGFSEGCGTGVQTHADGSLSANGNPTGGGIAYRKNDAGGSGDAPVTVRAYGESITIQGVYIPTHEELMENFPYYHENLSYDANLKNWARARCSGSMEAFCFAAENLGWFGGSPEVDVLEIIGVRNYVECYKGNGCKAALVDAAVTAGTAVVGKALKVIGKAFVQALKKSDSVPIACLVGAAHSFVSGTEVLLADGTTKSIEDVEVGEKVTVTDPVTGETTVREVVGTIITEDDKYFVDISLATSDGVAVLAATTTHPFWSSSEGRWVDAGHLEPGMTVRTVEDADVTVVGVRKYTERQRTYDLTISDIHTYYVLAGGTPVLVHNTDWCTPADRIADAADIGNGHAGSKHAGDFPGYSPKDIGDLARDVMQNPARTKPLGGGRRAYQGKDGSTIVIHDPMHPDGGTIFRRDPTTIDDYWDGLN</sequence>
<dbReference type="InterPro" id="IPR031325">
    <property type="entry name" value="RHS_repeat"/>
</dbReference>
<dbReference type="PANTHER" id="PTHR32305:SF17">
    <property type="entry name" value="TRNA NUCLEASE WAPA"/>
    <property type="match status" value="1"/>
</dbReference>
<dbReference type="InterPro" id="IPR036844">
    <property type="entry name" value="Hint_dom_sf"/>
</dbReference>
<feature type="region of interest" description="Disordered" evidence="2">
    <location>
        <begin position="1791"/>
        <end position="1815"/>
    </location>
</feature>
<dbReference type="RefSeq" id="WP_395759215.1">
    <property type="nucleotide sequence ID" value="NZ_CP109207.1"/>
</dbReference>
<dbReference type="Gene3D" id="2.170.16.10">
    <property type="entry name" value="Hedgehog/Intein (Hint) domain"/>
    <property type="match status" value="1"/>
</dbReference>
<dbReference type="PANTHER" id="PTHR32305">
    <property type="match status" value="1"/>
</dbReference>
<dbReference type="SMART" id="SM00306">
    <property type="entry name" value="HintN"/>
    <property type="match status" value="1"/>
</dbReference>
<feature type="compositionally biased region" description="Polar residues" evidence="2">
    <location>
        <begin position="58"/>
        <end position="69"/>
    </location>
</feature>
<organism evidence="5">
    <name type="scientific">Streptomyces althioticus</name>
    <dbReference type="NCBI Taxonomy" id="83380"/>
    <lineage>
        <taxon>Bacteria</taxon>
        <taxon>Bacillati</taxon>
        <taxon>Actinomycetota</taxon>
        <taxon>Actinomycetes</taxon>
        <taxon>Kitasatosporales</taxon>
        <taxon>Streptomycetaceae</taxon>
        <taxon>Streptomyces</taxon>
        <taxon>Streptomyces althioticus group</taxon>
    </lineage>
</organism>
<feature type="region of interest" description="Disordered" evidence="2">
    <location>
        <begin position="798"/>
        <end position="822"/>
    </location>
</feature>
<dbReference type="NCBIfam" id="TIGR03696">
    <property type="entry name" value="Rhs_assc_core"/>
    <property type="match status" value="1"/>
</dbReference>
<feature type="compositionally biased region" description="Polar residues" evidence="2">
    <location>
        <begin position="1063"/>
        <end position="1073"/>
    </location>
</feature>
<dbReference type="NCBIfam" id="TIGR01643">
    <property type="entry name" value="YD_repeat_2x"/>
    <property type="match status" value="1"/>
</dbReference>
<evidence type="ECO:0000256" key="2">
    <source>
        <dbReference type="SAM" id="MobiDB-lite"/>
    </source>
</evidence>
<feature type="chain" id="PRO_5045624304" evidence="3">
    <location>
        <begin position="39"/>
        <end position="2297"/>
    </location>
</feature>
<feature type="signal peptide" evidence="3">
    <location>
        <begin position="1"/>
        <end position="38"/>
    </location>
</feature>
<name>A0ABZ1Y7Z1_9ACTN</name>
<keyword evidence="1" id="KW-0677">Repeat</keyword>
<dbReference type="Pfam" id="PF25023">
    <property type="entry name" value="TEN_YD-shell"/>
    <property type="match status" value="1"/>
</dbReference>
<dbReference type="EMBL" id="CP109207">
    <property type="protein sequence ID" value="WUU55655.1"/>
    <property type="molecule type" value="Genomic_DNA"/>
</dbReference>
<feature type="domain" description="Hint" evidence="4">
    <location>
        <begin position="2056"/>
        <end position="2157"/>
    </location>
</feature>
<feature type="region of interest" description="Disordered" evidence="2">
    <location>
        <begin position="1632"/>
        <end position="1657"/>
    </location>
</feature>
<dbReference type="InterPro" id="IPR022385">
    <property type="entry name" value="Rhs_assc_core"/>
</dbReference>
<reference evidence="5" key="1">
    <citation type="submission" date="2022-10" db="EMBL/GenBank/DDBJ databases">
        <title>The complete genomes of actinobacterial strains from the NBC collection.</title>
        <authorList>
            <person name="Joergensen T.S."/>
            <person name="Alvarez Arevalo M."/>
            <person name="Sterndorff E.B."/>
            <person name="Faurdal D."/>
            <person name="Vuksanovic O."/>
            <person name="Mourched A.-S."/>
            <person name="Charusanti P."/>
            <person name="Shaw S."/>
            <person name="Blin K."/>
            <person name="Weber T."/>
        </authorList>
    </citation>
    <scope>NUCLEOTIDE SEQUENCE [LARGE SCALE GENOMIC DNA]</scope>
    <source>
        <strain evidence="5">NBC 01686</strain>
    </source>
</reference>
<proteinExistence type="predicted"/>
<evidence type="ECO:0000256" key="3">
    <source>
        <dbReference type="SAM" id="SignalP"/>
    </source>
</evidence>
<feature type="region of interest" description="Disordered" evidence="2">
    <location>
        <begin position="50"/>
        <end position="82"/>
    </location>
</feature>
<evidence type="ECO:0000313" key="5">
    <source>
        <dbReference type="EMBL" id="WUU55655.1"/>
    </source>
</evidence>
<dbReference type="InterPro" id="IPR006530">
    <property type="entry name" value="YD"/>
</dbReference>
<dbReference type="CDD" id="cd00081">
    <property type="entry name" value="Hint"/>
    <property type="match status" value="1"/>
</dbReference>
<gene>
    <name evidence="5" type="ORF">OIE82_22015</name>
</gene>
<accession>A0ABZ1Y7Z1</accession>
<dbReference type="SUPFAM" id="SSF51294">
    <property type="entry name" value="Hedgehog/intein (Hint) domain"/>
    <property type="match status" value="1"/>
</dbReference>
<protein>
    <submittedName>
        <fullName evidence="5">Polymorphic toxin-type HINT domain-containing protein</fullName>
    </submittedName>
</protein>
<dbReference type="InterPro" id="IPR030934">
    <property type="entry name" value="Intein_C"/>
</dbReference>
<evidence type="ECO:0000256" key="1">
    <source>
        <dbReference type="ARBA" id="ARBA00022737"/>
    </source>
</evidence>
<dbReference type="Pfam" id="PF07591">
    <property type="entry name" value="PT-HINT"/>
    <property type="match status" value="1"/>
</dbReference>
<dbReference type="Pfam" id="PF05593">
    <property type="entry name" value="RHS_repeat"/>
    <property type="match status" value="1"/>
</dbReference>
<feature type="compositionally biased region" description="Polar residues" evidence="2">
    <location>
        <begin position="1640"/>
        <end position="1651"/>
    </location>
</feature>
<feature type="region of interest" description="Disordered" evidence="2">
    <location>
        <begin position="1028"/>
        <end position="1073"/>
    </location>
</feature>
<dbReference type="InterPro" id="IPR050708">
    <property type="entry name" value="T6SS_VgrG/RHS"/>
</dbReference>
<evidence type="ECO:0000259" key="4">
    <source>
        <dbReference type="SMART" id="SM00306"/>
    </source>
</evidence>
<dbReference type="PROSITE" id="PS50818">
    <property type="entry name" value="INTEIN_C_TER"/>
    <property type="match status" value="1"/>
</dbReference>
<feature type="compositionally biased region" description="Low complexity" evidence="2">
    <location>
        <begin position="1037"/>
        <end position="1057"/>
    </location>
</feature>